<dbReference type="InterPro" id="IPR020904">
    <property type="entry name" value="Sc_DH/Rdtase_CS"/>
</dbReference>
<gene>
    <name evidence="3" type="ORF">C4B60_02325</name>
</gene>
<dbReference type="InterPro" id="IPR002347">
    <property type="entry name" value="SDR_fam"/>
</dbReference>
<evidence type="ECO:0000256" key="2">
    <source>
        <dbReference type="ARBA" id="ARBA00023002"/>
    </source>
</evidence>
<keyword evidence="4" id="KW-1185">Reference proteome</keyword>
<dbReference type="OrthoDB" id="9803333at2"/>
<evidence type="ECO:0000313" key="3">
    <source>
        <dbReference type="EMBL" id="PPA72234.1"/>
    </source>
</evidence>
<dbReference type="AlphaFoldDB" id="A0A2S5GH39"/>
<name>A0A2S5GH39_9BACL</name>
<dbReference type="FunFam" id="3.40.50.720:FF:000084">
    <property type="entry name" value="Short-chain dehydrogenase reductase"/>
    <property type="match status" value="1"/>
</dbReference>
<dbReference type="PANTHER" id="PTHR24321">
    <property type="entry name" value="DEHYDROGENASES, SHORT CHAIN"/>
    <property type="match status" value="1"/>
</dbReference>
<dbReference type="PANTHER" id="PTHR24321:SF8">
    <property type="entry name" value="ESTRADIOL 17-BETA-DEHYDROGENASE 8-RELATED"/>
    <property type="match status" value="1"/>
</dbReference>
<comment type="caution">
    <text evidence="3">The sequence shown here is derived from an EMBL/GenBank/DDBJ whole genome shotgun (WGS) entry which is preliminary data.</text>
</comment>
<dbReference type="EMBL" id="PREZ01000001">
    <property type="protein sequence ID" value="PPA72234.1"/>
    <property type="molecule type" value="Genomic_DNA"/>
</dbReference>
<dbReference type="GO" id="GO:0008206">
    <property type="term" value="P:bile acid metabolic process"/>
    <property type="evidence" value="ECO:0007669"/>
    <property type="project" value="UniProtKB-ARBA"/>
</dbReference>
<dbReference type="GO" id="GO:0016491">
    <property type="term" value="F:oxidoreductase activity"/>
    <property type="evidence" value="ECO:0007669"/>
    <property type="project" value="UniProtKB-KW"/>
</dbReference>
<sequence length="244" mass="26781">MNEPRIVIVTGAAMGIGLSISKAFLSKGDHVYLVDREEKELSEQVHRLKEEGYTAFGKTCDVGRLESVSELIEGVIQQSGKIDVLINNAGMSAFKSIWEVTESDWLEILNSNLSSVFYCSREAARHMNGGAIVNLCSTRAFMSEENTEAYSASKGGIHALTHALAVSLSEKNINVNAISPGWIATENYEDLRDVDHSQHLSNRVGKPEDIARACLFLTDPENSFITGGNLVIDGGMTRKMIYKH</sequence>
<dbReference type="RefSeq" id="WP_104056333.1">
    <property type="nucleotide sequence ID" value="NZ_PREZ01000001.1"/>
</dbReference>
<reference evidence="3 4" key="1">
    <citation type="submission" date="2018-02" db="EMBL/GenBank/DDBJ databases">
        <title>Jeotgalibacillus proteolyticum sp. nov. a protease producing bacterium isolated from ocean sediments of Laizhou Bay.</title>
        <authorList>
            <person name="Li Y."/>
        </authorList>
    </citation>
    <scope>NUCLEOTIDE SEQUENCE [LARGE SCALE GENOMIC DNA]</scope>
    <source>
        <strain evidence="3 4">22-7</strain>
    </source>
</reference>
<dbReference type="PRINTS" id="PR00080">
    <property type="entry name" value="SDRFAMILY"/>
</dbReference>
<dbReference type="Proteomes" id="UP000239047">
    <property type="component" value="Unassembled WGS sequence"/>
</dbReference>
<protein>
    <recommendedName>
        <fullName evidence="5">3-ketoacyl-ACP reductase</fullName>
    </recommendedName>
</protein>
<evidence type="ECO:0008006" key="5">
    <source>
        <dbReference type="Google" id="ProtNLM"/>
    </source>
</evidence>
<dbReference type="SUPFAM" id="SSF51735">
    <property type="entry name" value="NAD(P)-binding Rossmann-fold domains"/>
    <property type="match status" value="1"/>
</dbReference>
<evidence type="ECO:0000256" key="1">
    <source>
        <dbReference type="ARBA" id="ARBA00006484"/>
    </source>
</evidence>
<keyword evidence="2" id="KW-0560">Oxidoreductase</keyword>
<evidence type="ECO:0000313" key="4">
    <source>
        <dbReference type="Proteomes" id="UP000239047"/>
    </source>
</evidence>
<proteinExistence type="inferred from homology"/>
<accession>A0A2S5GH39</accession>
<comment type="similarity">
    <text evidence="1">Belongs to the short-chain dehydrogenases/reductases (SDR) family.</text>
</comment>
<dbReference type="Pfam" id="PF13561">
    <property type="entry name" value="adh_short_C2"/>
    <property type="match status" value="1"/>
</dbReference>
<dbReference type="CDD" id="cd05233">
    <property type="entry name" value="SDR_c"/>
    <property type="match status" value="1"/>
</dbReference>
<organism evidence="3 4">
    <name type="scientific">Jeotgalibacillus proteolyticus</name>
    <dbReference type="NCBI Taxonomy" id="2082395"/>
    <lineage>
        <taxon>Bacteria</taxon>
        <taxon>Bacillati</taxon>
        <taxon>Bacillota</taxon>
        <taxon>Bacilli</taxon>
        <taxon>Bacillales</taxon>
        <taxon>Caryophanaceae</taxon>
        <taxon>Jeotgalibacillus</taxon>
    </lineage>
</organism>
<dbReference type="InterPro" id="IPR036291">
    <property type="entry name" value="NAD(P)-bd_dom_sf"/>
</dbReference>
<dbReference type="PRINTS" id="PR00081">
    <property type="entry name" value="GDHRDH"/>
</dbReference>
<dbReference type="PROSITE" id="PS00061">
    <property type="entry name" value="ADH_SHORT"/>
    <property type="match status" value="1"/>
</dbReference>
<dbReference type="Gene3D" id="3.40.50.720">
    <property type="entry name" value="NAD(P)-binding Rossmann-like Domain"/>
    <property type="match status" value="1"/>
</dbReference>